<keyword evidence="2" id="KW-1185">Reference proteome</keyword>
<dbReference type="PANTHER" id="PTHR11803:SF39">
    <property type="entry name" value="2-IMINOBUTANOATE_2-IMINOPROPANOATE DEAMINASE"/>
    <property type="match status" value="1"/>
</dbReference>
<reference evidence="1 2" key="1">
    <citation type="submission" date="2018-07" db="EMBL/GenBank/DDBJ databases">
        <title>Genome sequence of Nitratireductor thuwali#1536.</title>
        <authorList>
            <person name="Michoud G."/>
            <person name="Merlino G."/>
            <person name="Sefrji F.O."/>
            <person name="Daffonchio D."/>
        </authorList>
    </citation>
    <scope>NUCLEOTIDE SEQUENCE [LARGE SCALE GENOMIC DNA]</scope>
    <source>
        <strain evidence="2">Nit1536</strain>
    </source>
</reference>
<dbReference type="InterPro" id="IPR006175">
    <property type="entry name" value="YjgF/YER057c/UK114"/>
</dbReference>
<organism evidence="1 2">
    <name type="scientific">Nitratireductor thuwali</name>
    <dbReference type="NCBI Taxonomy" id="2267699"/>
    <lineage>
        <taxon>Bacteria</taxon>
        <taxon>Pseudomonadati</taxon>
        <taxon>Pseudomonadota</taxon>
        <taxon>Alphaproteobacteria</taxon>
        <taxon>Hyphomicrobiales</taxon>
        <taxon>Phyllobacteriaceae</taxon>
        <taxon>Nitratireductor</taxon>
    </lineage>
</organism>
<dbReference type="PANTHER" id="PTHR11803">
    <property type="entry name" value="2-IMINOBUTANOATE/2-IMINOPROPANOATE DEAMINASE RIDA"/>
    <property type="match status" value="1"/>
</dbReference>
<dbReference type="InterPro" id="IPR035959">
    <property type="entry name" value="RutC-like_sf"/>
</dbReference>
<evidence type="ECO:0000313" key="2">
    <source>
        <dbReference type="Proteomes" id="UP001342418"/>
    </source>
</evidence>
<protein>
    <submittedName>
        <fullName evidence="1">RutC family protein YjgH</fullName>
    </submittedName>
</protein>
<dbReference type="Proteomes" id="UP001342418">
    <property type="component" value="Chromosome"/>
</dbReference>
<proteinExistence type="predicted"/>
<dbReference type="RefSeq" id="WP_338529416.1">
    <property type="nucleotide sequence ID" value="NZ_CP030941.1"/>
</dbReference>
<name>A0ABY5MIQ2_9HYPH</name>
<dbReference type="EMBL" id="CP030941">
    <property type="protein sequence ID" value="UUP17046.1"/>
    <property type="molecule type" value="Genomic_DNA"/>
</dbReference>
<dbReference type="Pfam" id="PF01042">
    <property type="entry name" value="Ribonuc_L-PSP"/>
    <property type="match status" value="1"/>
</dbReference>
<dbReference type="SUPFAM" id="SSF55298">
    <property type="entry name" value="YjgF-like"/>
    <property type="match status" value="1"/>
</dbReference>
<dbReference type="Gene3D" id="3.30.1330.40">
    <property type="entry name" value="RutC-like"/>
    <property type="match status" value="1"/>
</dbReference>
<sequence>MEKPEFIVTPGFGETFRNNLHFSTAVRIGNRLETSGQGGWNDDLEIPVAIEDEIAAAFDNIALVLAQAGASWCQVVHVNTYHVGGFPPIVNETIVRLYRHHMPDHAPIWTQLGVEALGLPAMRFEMRVTAITD</sequence>
<evidence type="ECO:0000313" key="1">
    <source>
        <dbReference type="EMBL" id="UUP17046.1"/>
    </source>
</evidence>
<gene>
    <name evidence="1" type="primary">yjgH_1</name>
    <name evidence="1" type="ORF">NTH_01497</name>
</gene>
<accession>A0ABY5MIQ2</accession>